<comment type="catalytic activity">
    <reaction evidence="7">
        <text>L-threonyl-[protein] + ATP = O-phospho-L-threonyl-[protein] + ADP + H(+)</text>
        <dbReference type="Rhea" id="RHEA:46608"/>
        <dbReference type="Rhea" id="RHEA-COMP:11060"/>
        <dbReference type="Rhea" id="RHEA-COMP:11605"/>
        <dbReference type="ChEBI" id="CHEBI:15378"/>
        <dbReference type="ChEBI" id="CHEBI:30013"/>
        <dbReference type="ChEBI" id="CHEBI:30616"/>
        <dbReference type="ChEBI" id="CHEBI:61977"/>
        <dbReference type="ChEBI" id="CHEBI:456216"/>
        <dbReference type="EC" id="2.7.11.1"/>
    </reaction>
</comment>
<evidence type="ECO:0000256" key="7">
    <source>
        <dbReference type="ARBA" id="ARBA00047899"/>
    </source>
</evidence>
<dbReference type="InterPro" id="IPR011009">
    <property type="entry name" value="Kinase-like_dom_sf"/>
</dbReference>
<feature type="region of interest" description="Disordered" evidence="11">
    <location>
        <begin position="936"/>
        <end position="963"/>
    </location>
</feature>
<evidence type="ECO:0000256" key="11">
    <source>
        <dbReference type="SAM" id="MobiDB-lite"/>
    </source>
</evidence>
<feature type="domain" description="Protein kinase" evidence="12">
    <location>
        <begin position="322"/>
        <end position="672"/>
    </location>
</feature>
<dbReference type="PANTHER" id="PTHR24058">
    <property type="entry name" value="DUAL SPECIFICITY PROTEIN KINASE"/>
    <property type="match status" value="1"/>
</dbReference>
<evidence type="ECO:0000256" key="2">
    <source>
        <dbReference type="ARBA" id="ARBA00022527"/>
    </source>
</evidence>
<dbReference type="SUPFAM" id="SSF56112">
    <property type="entry name" value="Protein kinase-like (PK-like)"/>
    <property type="match status" value="1"/>
</dbReference>
<comment type="similarity">
    <text evidence="9">Belongs to the protein kinase superfamily. CMGC Ser/Thr protein kinase family. HIPK subfamily.</text>
</comment>
<sequence>MAMYVKAVEVIKPKVEIPNGRNLEWSEDRTVETQKGRISETRDTESHVTEWSKYRNGPELLAETFPLPSYQFRLLLDLGEFADALHLHSVRLIRQKPDNSGSAEPSRRRCAGLHSHRLLARRCCLWIHRTDLLPSAIALPSFAGHHDRSASLSSAAKRTGMREPSLPLEGSRKRRKLTGVRTTTSGSPVVSGEISTGSLMPVSVALSSSNLSFEPVLSQGLLGGNDRTSDDVCDDRSRAKRKQLDPEMASSKSSTTNLSSINGGGSSTQCYRSFEATNVPLKKSSNRNVAVASKQSSKKNALGDGEYQLVKNEVLRSSYYEYEVLEFLGKGTFGQVVKCWKKGTKEIVAVKILKKHPSYARQGQIEVSILHRLSKESADEFNFVQAFECFQHKSHTCLVFEMLEQNLYDYLKLNKFAPLPLYSIRPIVQQVLAALSKLKQLGLIHADLKPENIMLVDPANQPFRVKVIDFGSASLVSKAVTNTYLQSRYYRAPEIILGLSFNEAIDMWSLGCVVAELFLGWPLYPGSCEFDQIRFIAQTQGLPAAHMLNSASKTSRFFKQDNNGLYPYWRLKSVEEHEQESGVKCKETRKYVFNCLEDISQTDCSVSLVSLCCIILIMSPDLQVNYPVDLEGVDLLCERIDRHEFTDFLCKMLAVDQERRLTPSDGLQHPFIQLTRLLDYSSCNYVQISAQKMEVCTKRSSTNSRPVASVYPEKVAPSVPQPIMSSNLSSTSHSAQQVSSNDYAAGGFVQYPPASLQPLAPYIAYQPFMLQHSFVPSRHFVGIIGSSAPAPIYQPFVPMSLPLSLVDPPIVLPAAWADRILHWPVAAAAAAAAAANVSRGSSVQTVPFHMFAGGGGGAAGTDLGTFLMPAAASSSVDPACVLHSSNSLAGSAALLHNLRNMNPDGWQSDAFGHHIHNDSTEERSFAEVPDSTSIVNDGCPVHGHGSGEVVSPRPSEEQNDDRSNFLLSSSDLSASMWPGKTRAIVRPIKVQRNAMNTGISNVQDVGLDLRLIPDSCNVMVIETADSPIMTVRTSLSTLFRLLFVVLYPHNLELINCLLNSSFMLYSESEDERRKQLRESSLKRVNKASRAQCCENFESVLQPMVFCLFPPCERFMQISDLGKMPLGQQQRELNVSACLICQKRHLSCF</sequence>
<dbReference type="EC" id="2.7.11.1" evidence="1"/>
<dbReference type="GO" id="GO:0004713">
    <property type="term" value="F:protein tyrosine kinase activity"/>
    <property type="evidence" value="ECO:0007669"/>
    <property type="project" value="TreeGrafter"/>
</dbReference>
<feature type="compositionally biased region" description="Basic and acidic residues" evidence="11">
    <location>
        <begin position="954"/>
        <end position="963"/>
    </location>
</feature>
<feature type="region of interest" description="Disordered" evidence="11">
    <location>
        <begin position="224"/>
        <end position="264"/>
    </location>
</feature>
<dbReference type="InterPro" id="IPR050494">
    <property type="entry name" value="Ser_Thr_dual-spec_kinase"/>
</dbReference>
<dbReference type="Proteomes" id="UP000030764">
    <property type="component" value="Unassembled WGS sequence"/>
</dbReference>
<protein>
    <recommendedName>
        <fullName evidence="1">non-specific serine/threonine protein kinase</fullName>
        <ecNumber evidence="1">2.7.11.1</ecNumber>
    </recommendedName>
</protein>
<evidence type="ECO:0000256" key="3">
    <source>
        <dbReference type="ARBA" id="ARBA00022679"/>
    </source>
</evidence>
<dbReference type="FunFam" id="1.10.510.10:FF:000029">
    <property type="entry name" value="Homeodomain-interacting protein kinase 2 isoform 1"/>
    <property type="match status" value="1"/>
</dbReference>
<keyword evidence="5" id="KW-0418">Kinase</keyword>
<evidence type="ECO:0000256" key="4">
    <source>
        <dbReference type="ARBA" id="ARBA00022741"/>
    </source>
</evidence>
<evidence type="ECO:0000256" key="8">
    <source>
        <dbReference type="ARBA" id="ARBA00048679"/>
    </source>
</evidence>
<dbReference type="PANTHER" id="PTHR24058:SF17">
    <property type="entry name" value="HOMEODOMAIN INTERACTING PROTEIN KINASE, ISOFORM D"/>
    <property type="match status" value="1"/>
</dbReference>
<dbReference type="PROSITE" id="PS00107">
    <property type="entry name" value="PROTEIN_KINASE_ATP"/>
    <property type="match status" value="1"/>
</dbReference>
<dbReference type="InterPro" id="IPR008271">
    <property type="entry name" value="Ser/Thr_kinase_AS"/>
</dbReference>
<feature type="compositionally biased region" description="Low complexity" evidence="11">
    <location>
        <begin position="250"/>
        <end position="260"/>
    </location>
</feature>
<feature type="compositionally biased region" description="Basic and acidic residues" evidence="11">
    <location>
        <begin position="227"/>
        <end position="245"/>
    </location>
</feature>
<keyword evidence="14" id="KW-1185">Reference proteome</keyword>
<feature type="region of interest" description="Disordered" evidence="11">
    <location>
        <begin position="150"/>
        <end position="192"/>
    </location>
</feature>
<dbReference type="PROSITE" id="PS00108">
    <property type="entry name" value="PROTEIN_KINASE_ST"/>
    <property type="match status" value="1"/>
</dbReference>
<feature type="binding site" evidence="10">
    <location>
        <position position="351"/>
    </location>
    <ligand>
        <name>ATP</name>
        <dbReference type="ChEBI" id="CHEBI:30616"/>
    </ligand>
</feature>
<evidence type="ECO:0000256" key="9">
    <source>
        <dbReference type="ARBA" id="ARBA00061380"/>
    </source>
</evidence>
<feature type="compositionally biased region" description="Polar residues" evidence="11">
    <location>
        <begin position="180"/>
        <end position="192"/>
    </location>
</feature>
<evidence type="ECO:0000313" key="13">
    <source>
        <dbReference type="EMBL" id="KFD55672.1"/>
    </source>
</evidence>
<reference evidence="13 14" key="1">
    <citation type="journal article" date="2014" name="Nat. Genet.">
        <title>Genome and transcriptome of the porcine whipworm Trichuris suis.</title>
        <authorList>
            <person name="Jex A.R."/>
            <person name="Nejsum P."/>
            <person name="Schwarz E.M."/>
            <person name="Hu L."/>
            <person name="Young N.D."/>
            <person name="Hall R.S."/>
            <person name="Korhonen P.K."/>
            <person name="Liao S."/>
            <person name="Thamsborg S."/>
            <person name="Xia J."/>
            <person name="Xu P."/>
            <person name="Wang S."/>
            <person name="Scheerlinck J.P."/>
            <person name="Hofmann A."/>
            <person name="Sternberg P.W."/>
            <person name="Wang J."/>
            <person name="Gasser R.B."/>
        </authorList>
    </citation>
    <scope>NUCLEOTIDE SEQUENCE [LARGE SCALE GENOMIC DNA]</scope>
    <source>
        <strain evidence="13">DCEP-RM93M</strain>
    </source>
</reference>
<keyword evidence="2" id="KW-0723">Serine/threonine-protein kinase</keyword>
<dbReference type="InterPro" id="IPR000719">
    <property type="entry name" value="Prot_kinase_dom"/>
</dbReference>
<accession>A0A085MEM6</accession>
<comment type="catalytic activity">
    <reaction evidence="8">
        <text>L-seryl-[protein] + ATP = O-phospho-L-seryl-[protein] + ADP + H(+)</text>
        <dbReference type="Rhea" id="RHEA:17989"/>
        <dbReference type="Rhea" id="RHEA-COMP:9863"/>
        <dbReference type="Rhea" id="RHEA-COMP:11604"/>
        <dbReference type="ChEBI" id="CHEBI:15378"/>
        <dbReference type="ChEBI" id="CHEBI:29999"/>
        <dbReference type="ChEBI" id="CHEBI:30616"/>
        <dbReference type="ChEBI" id="CHEBI:83421"/>
        <dbReference type="ChEBI" id="CHEBI:456216"/>
        <dbReference type="EC" id="2.7.11.1"/>
    </reaction>
</comment>
<dbReference type="InterPro" id="IPR017441">
    <property type="entry name" value="Protein_kinase_ATP_BS"/>
</dbReference>
<keyword evidence="3" id="KW-0808">Transferase</keyword>
<evidence type="ECO:0000256" key="10">
    <source>
        <dbReference type="PROSITE-ProRule" id="PRU10141"/>
    </source>
</evidence>
<dbReference type="GO" id="GO:0004674">
    <property type="term" value="F:protein serine/threonine kinase activity"/>
    <property type="evidence" value="ECO:0007669"/>
    <property type="project" value="UniProtKB-KW"/>
</dbReference>
<gene>
    <name evidence="13" type="ORF">M513_03420</name>
</gene>
<proteinExistence type="inferred from homology"/>
<dbReference type="EMBL" id="KL363198">
    <property type="protein sequence ID" value="KFD55672.1"/>
    <property type="molecule type" value="Genomic_DNA"/>
</dbReference>
<evidence type="ECO:0000313" key="14">
    <source>
        <dbReference type="Proteomes" id="UP000030764"/>
    </source>
</evidence>
<evidence type="ECO:0000256" key="6">
    <source>
        <dbReference type="ARBA" id="ARBA00022840"/>
    </source>
</evidence>
<dbReference type="AlphaFoldDB" id="A0A085MEM6"/>
<dbReference type="GO" id="GO:0005634">
    <property type="term" value="C:nucleus"/>
    <property type="evidence" value="ECO:0007669"/>
    <property type="project" value="UniProtKB-ARBA"/>
</dbReference>
<dbReference type="Pfam" id="PF00069">
    <property type="entry name" value="Pkinase"/>
    <property type="match status" value="1"/>
</dbReference>
<evidence type="ECO:0000256" key="5">
    <source>
        <dbReference type="ARBA" id="ARBA00022777"/>
    </source>
</evidence>
<evidence type="ECO:0000256" key="1">
    <source>
        <dbReference type="ARBA" id="ARBA00012513"/>
    </source>
</evidence>
<dbReference type="PROSITE" id="PS50011">
    <property type="entry name" value="PROTEIN_KINASE_DOM"/>
    <property type="match status" value="1"/>
</dbReference>
<organism evidence="13 14">
    <name type="scientific">Trichuris suis</name>
    <name type="common">pig whipworm</name>
    <dbReference type="NCBI Taxonomy" id="68888"/>
    <lineage>
        <taxon>Eukaryota</taxon>
        <taxon>Metazoa</taxon>
        <taxon>Ecdysozoa</taxon>
        <taxon>Nematoda</taxon>
        <taxon>Enoplea</taxon>
        <taxon>Dorylaimia</taxon>
        <taxon>Trichinellida</taxon>
        <taxon>Trichuridae</taxon>
        <taxon>Trichuris</taxon>
    </lineage>
</organism>
<keyword evidence="6 10" id="KW-0067">ATP-binding</keyword>
<name>A0A085MEM6_9BILA</name>
<dbReference type="CDD" id="cd14211">
    <property type="entry name" value="STKc_HIPK"/>
    <property type="match status" value="1"/>
</dbReference>
<keyword evidence="4 10" id="KW-0547">Nucleotide-binding</keyword>
<dbReference type="GO" id="GO:0005524">
    <property type="term" value="F:ATP binding"/>
    <property type="evidence" value="ECO:0007669"/>
    <property type="project" value="UniProtKB-UniRule"/>
</dbReference>
<evidence type="ECO:0000259" key="12">
    <source>
        <dbReference type="PROSITE" id="PS50011"/>
    </source>
</evidence>
<dbReference type="GO" id="GO:0005737">
    <property type="term" value="C:cytoplasm"/>
    <property type="evidence" value="ECO:0007669"/>
    <property type="project" value="TreeGrafter"/>
</dbReference>
<dbReference type="SMART" id="SM00220">
    <property type="entry name" value="S_TKc"/>
    <property type="match status" value="1"/>
</dbReference>
<dbReference type="Gene3D" id="3.30.200.20">
    <property type="entry name" value="Phosphorylase Kinase, domain 1"/>
    <property type="match status" value="1"/>
</dbReference>
<dbReference type="Gene3D" id="1.10.510.10">
    <property type="entry name" value="Transferase(Phosphotransferase) domain 1"/>
    <property type="match status" value="1"/>
</dbReference>